<feature type="compositionally biased region" description="Basic residues" evidence="4">
    <location>
        <begin position="317"/>
        <end position="329"/>
    </location>
</feature>
<evidence type="ECO:0000256" key="1">
    <source>
        <dbReference type="ARBA" id="ARBA00022737"/>
    </source>
</evidence>
<evidence type="ECO:0000256" key="2">
    <source>
        <dbReference type="ARBA" id="ARBA00022884"/>
    </source>
</evidence>
<gene>
    <name evidence="6" type="ORF">Scaly_0036800</name>
</gene>
<dbReference type="PANTHER" id="PTHR46031:SF37">
    <property type="entry name" value="DRBM DOMAIN-CONTAINING PROTEIN"/>
    <property type="match status" value="1"/>
</dbReference>
<evidence type="ECO:0000256" key="3">
    <source>
        <dbReference type="PROSITE-ProRule" id="PRU00266"/>
    </source>
</evidence>
<name>A0AAW2SUV6_9LAMI</name>
<reference evidence="6" key="2">
    <citation type="journal article" date="2024" name="Plant">
        <title>Genomic evolution and insights into agronomic trait innovations of Sesamum species.</title>
        <authorList>
            <person name="Miao H."/>
            <person name="Wang L."/>
            <person name="Qu L."/>
            <person name="Liu H."/>
            <person name="Sun Y."/>
            <person name="Le M."/>
            <person name="Wang Q."/>
            <person name="Wei S."/>
            <person name="Zheng Y."/>
            <person name="Lin W."/>
            <person name="Duan Y."/>
            <person name="Cao H."/>
            <person name="Xiong S."/>
            <person name="Wang X."/>
            <person name="Wei L."/>
            <person name="Li C."/>
            <person name="Ma Q."/>
            <person name="Ju M."/>
            <person name="Zhao R."/>
            <person name="Li G."/>
            <person name="Mu C."/>
            <person name="Tian Q."/>
            <person name="Mei H."/>
            <person name="Zhang T."/>
            <person name="Gao T."/>
            <person name="Zhang H."/>
        </authorList>
    </citation>
    <scope>NUCLEOTIDE SEQUENCE</scope>
    <source>
        <strain evidence="6">KEN8</strain>
    </source>
</reference>
<feature type="domain" description="DRBM" evidence="5">
    <location>
        <begin position="109"/>
        <end position="176"/>
    </location>
</feature>
<dbReference type="PROSITE" id="PS50137">
    <property type="entry name" value="DS_RBD"/>
    <property type="match status" value="1"/>
</dbReference>
<feature type="region of interest" description="Disordered" evidence="4">
    <location>
        <begin position="311"/>
        <end position="345"/>
    </location>
</feature>
<proteinExistence type="predicted"/>
<dbReference type="InterPro" id="IPR014720">
    <property type="entry name" value="dsRBD_dom"/>
</dbReference>
<dbReference type="AlphaFoldDB" id="A0AAW2SUV6"/>
<dbReference type="SMART" id="SM00358">
    <property type="entry name" value="DSRM"/>
    <property type="match status" value="1"/>
</dbReference>
<dbReference type="SUPFAM" id="SSF54768">
    <property type="entry name" value="dsRNA-binding domain-like"/>
    <property type="match status" value="1"/>
</dbReference>
<dbReference type="PANTHER" id="PTHR46031">
    <property type="match status" value="1"/>
</dbReference>
<evidence type="ECO:0000259" key="5">
    <source>
        <dbReference type="PROSITE" id="PS50137"/>
    </source>
</evidence>
<dbReference type="EMBL" id="JACGWM010000001">
    <property type="protein sequence ID" value="KAL0395884.1"/>
    <property type="molecule type" value="Genomic_DNA"/>
</dbReference>
<keyword evidence="2 3" id="KW-0694">RNA-binding</keyword>
<protein>
    <submittedName>
        <fullName evidence="6">Double-stranded RNA-binding protein 4</fullName>
    </submittedName>
</protein>
<evidence type="ECO:0000256" key="4">
    <source>
        <dbReference type="SAM" id="MobiDB-lite"/>
    </source>
</evidence>
<dbReference type="Gene3D" id="3.30.160.20">
    <property type="match status" value="1"/>
</dbReference>
<keyword evidence="1" id="KW-0677">Repeat</keyword>
<evidence type="ECO:0000313" key="6">
    <source>
        <dbReference type="EMBL" id="KAL0395884.1"/>
    </source>
</evidence>
<reference evidence="6" key="1">
    <citation type="submission" date="2020-06" db="EMBL/GenBank/DDBJ databases">
        <authorList>
            <person name="Li T."/>
            <person name="Hu X."/>
            <person name="Zhang T."/>
            <person name="Song X."/>
            <person name="Zhang H."/>
            <person name="Dai N."/>
            <person name="Sheng W."/>
            <person name="Hou X."/>
            <person name="Wei L."/>
        </authorList>
    </citation>
    <scope>NUCLEOTIDE SEQUENCE</scope>
    <source>
        <strain evidence="6">KEN8</strain>
        <tissue evidence="6">Leaf</tissue>
    </source>
</reference>
<sequence length="413" mass="45599">MTRNHVGSARADLCTAKGGRSPSPILCQIITMSVPPDPLPLPLPPPAPVSIEGIPEDFWFKNRLQEFTQKPPYHFQYMKLLVKGFHMHPGLDLKYGWTEHALHPEDSIFCKSIIYEYAQKMNLQPPTYVTNESKAMLPIFVSSLVLNGVTYVGEAGKNKKEAEQFAARSAILSILDSESSTTMSEIVKSKFKLYDALKTVMDSSSVQVVNVPSRVNPLEDSAAISLVNKRKEIDVGEGSSTDPFATISKSSSVAPLPAIQLMIPESTPEQFSNTQVVPQFLHEFKKPKSQTSLPAVAPPIVFVPPASEQAVISSTSGKKRNRKNKKTKKKVLDQPPKMQVNNSLDSSEPPCFVGGPNEQLTLARLHCICCPIPSNFAVLESEARSMVFQFKVWLNSLYVVRNQACPSRIICCL</sequence>
<dbReference type="GO" id="GO:0003723">
    <property type="term" value="F:RNA binding"/>
    <property type="evidence" value="ECO:0007669"/>
    <property type="project" value="UniProtKB-UniRule"/>
</dbReference>
<comment type="caution">
    <text evidence="6">The sequence shown here is derived from an EMBL/GenBank/DDBJ whole genome shotgun (WGS) entry which is preliminary data.</text>
</comment>
<dbReference type="Pfam" id="PF00035">
    <property type="entry name" value="dsrm"/>
    <property type="match status" value="1"/>
</dbReference>
<accession>A0AAW2SUV6</accession>
<organism evidence="6">
    <name type="scientific">Sesamum calycinum</name>
    <dbReference type="NCBI Taxonomy" id="2727403"/>
    <lineage>
        <taxon>Eukaryota</taxon>
        <taxon>Viridiplantae</taxon>
        <taxon>Streptophyta</taxon>
        <taxon>Embryophyta</taxon>
        <taxon>Tracheophyta</taxon>
        <taxon>Spermatophyta</taxon>
        <taxon>Magnoliopsida</taxon>
        <taxon>eudicotyledons</taxon>
        <taxon>Gunneridae</taxon>
        <taxon>Pentapetalae</taxon>
        <taxon>asterids</taxon>
        <taxon>lamiids</taxon>
        <taxon>Lamiales</taxon>
        <taxon>Pedaliaceae</taxon>
        <taxon>Sesamum</taxon>
    </lineage>
</organism>